<keyword evidence="2" id="KW-1185">Reference proteome</keyword>
<sequence length="45" mass="5109">MTAALHGKMFTDTGYLSKELLKRLRQRGLHGAASWWGDLCPTSRF</sequence>
<reference evidence="2" key="1">
    <citation type="submission" date="2016-02" db="EMBL/GenBank/DDBJ databases">
        <authorList>
            <person name="liu f."/>
        </authorList>
    </citation>
    <scope>NUCLEOTIDE SEQUENCE [LARGE SCALE GENOMIC DNA]</scope>
</reference>
<evidence type="ECO:0000313" key="1">
    <source>
        <dbReference type="EMBL" id="SAY38235.1"/>
    </source>
</evidence>
<dbReference type="AlphaFoldDB" id="A0A171DE98"/>
<organism evidence="1 2">
    <name type="scientific">Candidatus Synechococcus spongiarum</name>
    <dbReference type="NCBI Taxonomy" id="431041"/>
    <lineage>
        <taxon>Bacteria</taxon>
        <taxon>Bacillati</taxon>
        <taxon>Cyanobacteriota</taxon>
        <taxon>Cyanophyceae</taxon>
        <taxon>Synechococcales</taxon>
        <taxon>Synechococcaceae</taxon>
        <taxon>Synechococcus</taxon>
    </lineage>
</organism>
<proteinExistence type="predicted"/>
<dbReference type="RefSeq" id="WP_180365240.1">
    <property type="nucleotide sequence ID" value="NZ_FITM01000002.1"/>
</dbReference>
<name>A0A171DE98_9SYNE</name>
<gene>
    <name evidence="1" type="ORF">FLM9_15</name>
</gene>
<dbReference type="EMBL" id="FITM01000002">
    <property type="protein sequence ID" value="SAY38235.1"/>
    <property type="molecule type" value="Genomic_DNA"/>
</dbReference>
<evidence type="ECO:0008006" key="3">
    <source>
        <dbReference type="Google" id="ProtNLM"/>
    </source>
</evidence>
<accession>A0A171DE98</accession>
<protein>
    <recommendedName>
        <fullName evidence="3">Transposase DDE domain-containing protein</fullName>
    </recommendedName>
</protein>
<evidence type="ECO:0000313" key="2">
    <source>
        <dbReference type="Proteomes" id="UP000182631"/>
    </source>
</evidence>
<dbReference type="Proteomes" id="UP000182631">
    <property type="component" value="Unassembled WGS sequence"/>
</dbReference>